<protein>
    <submittedName>
        <fullName evidence="1">Aluminium induced protein with YGL and LRDR motifs</fullName>
    </submittedName>
</protein>
<keyword evidence="2" id="KW-1185">Reference proteome</keyword>
<name>A0A5A7PGM7_STRAF</name>
<proteinExistence type="predicted"/>
<dbReference type="Proteomes" id="UP000325081">
    <property type="component" value="Unassembled WGS sequence"/>
</dbReference>
<gene>
    <name evidence="1" type="ORF">STAS_07912</name>
</gene>
<evidence type="ECO:0000313" key="1">
    <source>
        <dbReference type="EMBL" id="GER31874.1"/>
    </source>
</evidence>
<dbReference type="EMBL" id="BKCP01004516">
    <property type="protein sequence ID" value="GER31874.1"/>
    <property type="molecule type" value="Genomic_DNA"/>
</dbReference>
<accession>A0A5A7PGM7</accession>
<sequence length="157" mass="17548">MTPYKLLKRTDGNLFPVAIGELSWRIPRRVELVPSLNPRHHGLRQLCEVRINGRKFVLDLLGQLNVAVLDCCAFFRKSSQTGCWLCCAICRANLSSLPVYLGAPASPHVVISPDWLTIAHEPEVHSGPNQIPIEAQIHTTHREDSSLGNRQNCIHIS</sequence>
<organism evidence="1 2">
    <name type="scientific">Striga asiatica</name>
    <name type="common">Asiatic witchweed</name>
    <name type="synonym">Buchnera asiatica</name>
    <dbReference type="NCBI Taxonomy" id="4170"/>
    <lineage>
        <taxon>Eukaryota</taxon>
        <taxon>Viridiplantae</taxon>
        <taxon>Streptophyta</taxon>
        <taxon>Embryophyta</taxon>
        <taxon>Tracheophyta</taxon>
        <taxon>Spermatophyta</taxon>
        <taxon>Magnoliopsida</taxon>
        <taxon>eudicotyledons</taxon>
        <taxon>Gunneridae</taxon>
        <taxon>Pentapetalae</taxon>
        <taxon>asterids</taxon>
        <taxon>lamiids</taxon>
        <taxon>Lamiales</taxon>
        <taxon>Orobanchaceae</taxon>
        <taxon>Buchnereae</taxon>
        <taxon>Striga</taxon>
    </lineage>
</organism>
<dbReference type="AlphaFoldDB" id="A0A5A7PGM7"/>
<reference evidence="2" key="1">
    <citation type="journal article" date="2019" name="Curr. Biol.">
        <title>Genome Sequence of Striga asiatica Provides Insight into the Evolution of Plant Parasitism.</title>
        <authorList>
            <person name="Yoshida S."/>
            <person name="Kim S."/>
            <person name="Wafula E.K."/>
            <person name="Tanskanen J."/>
            <person name="Kim Y.M."/>
            <person name="Honaas L."/>
            <person name="Yang Z."/>
            <person name="Spallek T."/>
            <person name="Conn C.E."/>
            <person name="Ichihashi Y."/>
            <person name="Cheong K."/>
            <person name="Cui S."/>
            <person name="Der J.P."/>
            <person name="Gundlach H."/>
            <person name="Jiao Y."/>
            <person name="Hori C."/>
            <person name="Ishida J.K."/>
            <person name="Kasahara H."/>
            <person name="Kiba T."/>
            <person name="Kim M.S."/>
            <person name="Koo N."/>
            <person name="Laohavisit A."/>
            <person name="Lee Y.H."/>
            <person name="Lumba S."/>
            <person name="McCourt P."/>
            <person name="Mortimer J.C."/>
            <person name="Mutuku J.M."/>
            <person name="Nomura T."/>
            <person name="Sasaki-Sekimoto Y."/>
            <person name="Seto Y."/>
            <person name="Wang Y."/>
            <person name="Wakatake T."/>
            <person name="Sakakibara H."/>
            <person name="Demura T."/>
            <person name="Yamaguchi S."/>
            <person name="Yoneyama K."/>
            <person name="Manabe R.I."/>
            <person name="Nelson D.C."/>
            <person name="Schulman A.H."/>
            <person name="Timko M.P."/>
            <person name="dePamphilis C.W."/>
            <person name="Choi D."/>
            <person name="Shirasu K."/>
        </authorList>
    </citation>
    <scope>NUCLEOTIDE SEQUENCE [LARGE SCALE GENOMIC DNA]</scope>
    <source>
        <strain evidence="2">cv. UVA1</strain>
    </source>
</reference>
<comment type="caution">
    <text evidence="1">The sequence shown here is derived from an EMBL/GenBank/DDBJ whole genome shotgun (WGS) entry which is preliminary data.</text>
</comment>
<evidence type="ECO:0000313" key="2">
    <source>
        <dbReference type="Proteomes" id="UP000325081"/>
    </source>
</evidence>